<proteinExistence type="predicted"/>
<protein>
    <submittedName>
        <fullName evidence="1">Exonuclease SbcC</fullName>
    </submittedName>
</protein>
<keyword evidence="1" id="KW-0540">Nuclease</keyword>
<feature type="non-terminal residue" evidence="1">
    <location>
        <position position="259"/>
    </location>
</feature>
<reference evidence="2" key="1">
    <citation type="journal article" date="2019" name="Int. J. Syst. Evol. Microbiol.">
        <title>The Global Catalogue of Microorganisms (GCM) 10K type strain sequencing project: providing services to taxonomists for standard genome sequencing and annotation.</title>
        <authorList>
            <consortium name="The Broad Institute Genomics Platform"/>
            <consortium name="The Broad Institute Genome Sequencing Center for Infectious Disease"/>
            <person name="Wu L."/>
            <person name="Ma J."/>
        </authorList>
    </citation>
    <scope>NUCLEOTIDE SEQUENCE [LARGE SCALE GENOMIC DNA]</scope>
    <source>
        <strain evidence="2">CCUG 63369</strain>
    </source>
</reference>
<dbReference type="EMBL" id="JBHTHR010001403">
    <property type="protein sequence ID" value="MFD0804153.1"/>
    <property type="molecule type" value="Genomic_DNA"/>
</dbReference>
<comment type="caution">
    <text evidence="1">The sequence shown here is derived from an EMBL/GenBank/DDBJ whole genome shotgun (WGS) entry which is preliminary data.</text>
</comment>
<name>A0ABW3BL72_9ACTN</name>
<evidence type="ECO:0000313" key="2">
    <source>
        <dbReference type="Proteomes" id="UP001596956"/>
    </source>
</evidence>
<accession>A0ABW3BL72</accession>
<gene>
    <name evidence="1" type="ORF">ACFQZU_22950</name>
</gene>
<dbReference type="Proteomes" id="UP001596956">
    <property type="component" value="Unassembled WGS sequence"/>
</dbReference>
<sequence>LLGAGGALLAMLVREDGGADTALLAAAGLEPIAAHLEPEAAAETGEGEQEADADHDVLAGRVTALDSLLTALEANLAEPSAEEFDDSGILRRREELHGMLAASEAVGAWTELTEPAGLKRLTVHSDDGSHDITGYADHLDEAAATAEEDALLREEEAFERHLLGELAGHLRRQIEEARALIATMNDVLGDTTTSQGLGVRLDWQLAPDADEDIQAVVPLLAKPPEQRTRVETTRLRDALRRCIEAIRRLDRTAADHAQL</sequence>
<dbReference type="GO" id="GO:0004527">
    <property type="term" value="F:exonuclease activity"/>
    <property type="evidence" value="ECO:0007669"/>
    <property type="project" value="UniProtKB-KW"/>
</dbReference>
<keyword evidence="1" id="KW-0378">Hydrolase</keyword>
<organism evidence="1 2">
    <name type="scientific">Streptomonospora algeriensis</name>
    <dbReference type="NCBI Taxonomy" id="995084"/>
    <lineage>
        <taxon>Bacteria</taxon>
        <taxon>Bacillati</taxon>
        <taxon>Actinomycetota</taxon>
        <taxon>Actinomycetes</taxon>
        <taxon>Streptosporangiales</taxon>
        <taxon>Nocardiopsidaceae</taxon>
        <taxon>Streptomonospora</taxon>
    </lineage>
</organism>
<feature type="non-terminal residue" evidence="1">
    <location>
        <position position="1"/>
    </location>
</feature>
<keyword evidence="2" id="KW-1185">Reference proteome</keyword>
<evidence type="ECO:0000313" key="1">
    <source>
        <dbReference type="EMBL" id="MFD0804153.1"/>
    </source>
</evidence>
<keyword evidence="1" id="KW-0269">Exonuclease</keyword>